<sequence length="177" mass="19405">MRFEFRPVDPPADAALLHSWVTRPYARYWMMQEASPADVEAEYAGIAANPDHDAFLGLEDGEPAFLMESYAPAASPLAAHYDVAPGDRGMHLLVGPPDTPRPGYTSAVFAAVMQFLFADPAVERIVVEPDVRNTKIHALNERYGFRPAGDIRLPEKTARLSFCTRAQFTAALQGVSA</sequence>
<evidence type="ECO:0000259" key="5">
    <source>
        <dbReference type="SMART" id="SM01006"/>
    </source>
</evidence>
<keyword evidence="6" id="KW-0808">Transferase</keyword>
<dbReference type="InterPro" id="IPR016181">
    <property type="entry name" value="Acyl_CoA_acyltransferase"/>
</dbReference>
<reference evidence="6" key="1">
    <citation type="submission" date="2014-07" db="EMBL/GenBank/DDBJ databases">
        <authorList>
            <person name="Urmite Genomes Urmite Genomes"/>
        </authorList>
    </citation>
    <scope>NUCLEOTIDE SEQUENCE</scope>
    <source>
        <strain evidence="6">11W110_air</strain>
    </source>
</reference>
<dbReference type="PANTHER" id="PTHR31438:SF1">
    <property type="entry name" value="LYSINE N-ACYLTRANSFERASE C17G9.06C-RELATED"/>
    <property type="match status" value="1"/>
</dbReference>
<dbReference type="SUPFAM" id="SSF55729">
    <property type="entry name" value="Acyl-CoA N-acyltransferases (Nat)"/>
    <property type="match status" value="1"/>
</dbReference>
<evidence type="ECO:0000256" key="2">
    <source>
        <dbReference type="ARBA" id="ARBA00005102"/>
    </source>
</evidence>
<name>A0A078MN37_9MICC</name>
<dbReference type="SMART" id="SM01006">
    <property type="entry name" value="AlcB"/>
    <property type="match status" value="1"/>
</dbReference>
<dbReference type="InterPro" id="IPR019432">
    <property type="entry name" value="Acyltransferase_MbtK/IucB-like"/>
</dbReference>
<dbReference type="UniPathway" id="UPA00011"/>
<dbReference type="Pfam" id="PF13523">
    <property type="entry name" value="Acetyltransf_8"/>
    <property type="match status" value="1"/>
</dbReference>
<dbReference type="GO" id="GO:0019290">
    <property type="term" value="P:siderophore biosynthetic process"/>
    <property type="evidence" value="ECO:0007669"/>
    <property type="project" value="InterPro"/>
</dbReference>
<dbReference type="Gene3D" id="3.40.630.30">
    <property type="match status" value="1"/>
</dbReference>
<dbReference type="GO" id="GO:0016410">
    <property type="term" value="F:N-acyltransferase activity"/>
    <property type="evidence" value="ECO:0007669"/>
    <property type="project" value="TreeGrafter"/>
</dbReference>
<protein>
    <recommendedName>
        <fullName evidence="3">Lysine N-acyltransferase MbtK</fullName>
    </recommendedName>
    <alternativeName>
        <fullName evidence="4">Mycobactin synthase protein K</fullName>
    </alternativeName>
</protein>
<comment type="function">
    <text evidence="1">Acyltransferase required for the direct transfer of medium- to long-chain fatty acyl moieties from a carrier protein (MbtL) on to the epsilon-amino group of lysine residue in the mycobactin core.</text>
</comment>
<dbReference type="AlphaFoldDB" id="A0A078MN37"/>
<evidence type="ECO:0000313" key="6">
    <source>
        <dbReference type="EMBL" id="CEA06837.1"/>
    </source>
</evidence>
<dbReference type="PANTHER" id="PTHR31438">
    <property type="entry name" value="LYSINE N-ACYLTRANSFERASE C17G9.06C-RELATED"/>
    <property type="match status" value="1"/>
</dbReference>
<proteinExistence type="predicted"/>
<organism evidence="6">
    <name type="scientific">Arthrobacter saudimassiliensis</name>
    <dbReference type="NCBI Taxonomy" id="1461584"/>
    <lineage>
        <taxon>Bacteria</taxon>
        <taxon>Bacillati</taxon>
        <taxon>Actinomycetota</taxon>
        <taxon>Actinomycetes</taxon>
        <taxon>Micrococcales</taxon>
        <taxon>Micrococcaceae</taxon>
        <taxon>Arthrobacter</taxon>
    </lineage>
</organism>
<feature type="domain" description="Acyltransferase MbtK/IucB-like conserved" evidence="5">
    <location>
        <begin position="6"/>
        <end position="53"/>
    </location>
</feature>
<comment type="pathway">
    <text evidence="2">Siderophore biosynthesis; mycobactin biosynthesis.</text>
</comment>
<dbReference type="EMBL" id="LN483070">
    <property type="protein sequence ID" value="CEA06837.1"/>
    <property type="molecule type" value="Genomic_DNA"/>
</dbReference>
<accession>A0A078MN37</accession>
<evidence type="ECO:0000256" key="1">
    <source>
        <dbReference type="ARBA" id="ARBA00003818"/>
    </source>
</evidence>
<evidence type="ECO:0000256" key="3">
    <source>
        <dbReference type="ARBA" id="ARBA00020586"/>
    </source>
</evidence>
<evidence type="ECO:0000256" key="4">
    <source>
        <dbReference type="ARBA" id="ARBA00031122"/>
    </source>
</evidence>
<gene>
    <name evidence="6" type="primary">iucB</name>
    <name evidence="6" type="ORF">BN1051_00157</name>
</gene>
<dbReference type="PATRIC" id="fig|1461584.3.peg.153"/>